<dbReference type="EMBL" id="JAFJZO010000031">
    <property type="protein sequence ID" value="KAG5497671.1"/>
    <property type="molecule type" value="Genomic_DNA"/>
</dbReference>
<feature type="region of interest" description="Disordered" evidence="1">
    <location>
        <begin position="109"/>
        <end position="130"/>
    </location>
</feature>
<comment type="caution">
    <text evidence="2">The sequence shown here is derived from an EMBL/GenBank/DDBJ whole genome shotgun (WGS) entry which is preliminary data.</text>
</comment>
<dbReference type="RefSeq" id="XP_067755139.1">
    <property type="nucleotide sequence ID" value="XM_067899933.1"/>
</dbReference>
<accession>A0A836HR80</accession>
<feature type="compositionally biased region" description="Polar residues" evidence="1">
    <location>
        <begin position="206"/>
        <end position="222"/>
    </location>
</feature>
<dbReference type="OrthoDB" id="267618at2759"/>
<dbReference type="AlphaFoldDB" id="A0A836HR80"/>
<name>A0A836HR80_9TRYP</name>
<protein>
    <submittedName>
        <fullName evidence="2">Uncharacterized protein</fullName>
    </submittedName>
</protein>
<feature type="compositionally biased region" description="Polar residues" evidence="1">
    <location>
        <begin position="114"/>
        <end position="130"/>
    </location>
</feature>
<evidence type="ECO:0000256" key="1">
    <source>
        <dbReference type="SAM" id="MobiDB-lite"/>
    </source>
</evidence>
<feature type="compositionally biased region" description="Basic and acidic residues" evidence="1">
    <location>
        <begin position="240"/>
        <end position="253"/>
    </location>
</feature>
<sequence length="322" mass="35089">MYRPAEDQMERMAGYAMQRNAVQEMGMMLRMEEERILMMQMQEMEIMQMQAMGGMPFNRNEVWGFPQQQQQQQVLMEQEPLSHPPHQRDTDSHWNAHGLATARFTAPGVAAQQEEASTYAPNSLYNTTPSTNAAEDLSAAQDSTYNRNSMYGGNINAYAAASGSDLNANNVTAAAYSMYDASKATSMYEKPAPSSGAANSEAAKTASVTGTPSSGNSSNASPRRNGVSPAVQRTPSVSTPEKRESSLNLKEKGTTTTSSKYQTRAIRQRNSELKRQNSWASTKGGSRNATSQPAPGADRRRSISQSSNGRRDSVLTPCLSAK</sequence>
<dbReference type="GeneID" id="94290010"/>
<evidence type="ECO:0000313" key="2">
    <source>
        <dbReference type="EMBL" id="KAG5497671.1"/>
    </source>
</evidence>
<feature type="region of interest" description="Disordered" evidence="1">
    <location>
        <begin position="188"/>
        <end position="322"/>
    </location>
</feature>
<feature type="compositionally biased region" description="Polar residues" evidence="1">
    <location>
        <begin position="276"/>
        <end position="293"/>
    </location>
</feature>
<proteinExistence type="predicted"/>
<dbReference type="Proteomes" id="UP000674318">
    <property type="component" value="Unassembled WGS sequence"/>
</dbReference>
<organism evidence="2 3">
    <name type="scientific">Porcisia hertigi</name>
    <dbReference type="NCBI Taxonomy" id="2761500"/>
    <lineage>
        <taxon>Eukaryota</taxon>
        <taxon>Discoba</taxon>
        <taxon>Euglenozoa</taxon>
        <taxon>Kinetoplastea</taxon>
        <taxon>Metakinetoplastina</taxon>
        <taxon>Trypanosomatida</taxon>
        <taxon>Trypanosomatidae</taxon>
        <taxon>Leishmaniinae</taxon>
        <taxon>Porcisia</taxon>
    </lineage>
</organism>
<reference evidence="2 3" key="1">
    <citation type="submission" date="2021-02" db="EMBL/GenBank/DDBJ databases">
        <title>Porcisia hertigi Genome sequencing and assembly.</title>
        <authorList>
            <person name="Almutairi H."/>
            <person name="Gatherer D."/>
        </authorList>
    </citation>
    <scope>NUCLEOTIDE SEQUENCE [LARGE SCALE GENOMIC DNA]</scope>
    <source>
        <strain evidence="2 3">C119</strain>
    </source>
</reference>
<gene>
    <name evidence="2" type="ORF">JKF63_03937</name>
</gene>
<keyword evidence="3" id="KW-1185">Reference proteome</keyword>
<evidence type="ECO:0000313" key="3">
    <source>
        <dbReference type="Proteomes" id="UP000674318"/>
    </source>
</evidence>
<dbReference type="KEGG" id="phet:94290010"/>